<dbReference type="InterPro" id="IPR029044">
    <property type="entry name" value="Nucleotide-diphossugar_trans"/>
</dbReference>
<name>A0A1C2I2W6_ACITH</name>
<dbReference type="NCBIfam" id="TIGR01099">
    <property type="entry name" value="galU"/>
    <property type="match status" value="1"/>
</dbReference>
<proteinExistence type="inferred from homology"/>
<evidence type="ECO:0000256" key="3">
    <source>
        <dbReference type="ARBA" id="ARBA00019048"/>
    </source>
</evidence>
<evidence type="ECO:0000313" key="9">
    <source>
        <dbReference type="EMBL" id="OCX70309.1"/>
    </source>
</evidence>
<dbReference type="Proteomes" id="UP000094893">
    <property type="component" value="Unassembled WGS sequence"/>
</dbReference>
<dbReference type="EMBL" id="LWSA01000202">
    <property type="protein sequence ID" value="OCX70309.1"/>
    <property type="molecule type" value="Genomic_DNA"/>
</dbReference>
<dbReference type="InterPro" id="IPR005835">
    <property type="entry name" value="NTP_transferase_dom"/>
</dbReference>
<dbReference type="Pfam" id="PF00483">
    <property type="entry name" value="NTP_transferase"/>
    <property type="match status" value="1"/>
</dbReference>
<dbReference type="GO" id="GO:0003983">
    <property type="term" value="F:UTP:glucose-1-phosphate uridylyltransferase activity"/>
    <property type="evidence" value="ECO:0007669"/>
    <property type="project" value="UniProtKB-EC"/>
</dbReference>
<evidence type="ECO:0000256" key="7">
    <source>
        <dbReference type="RuleBase" id="RU361259"/>
    </source>
</evidence>
<dbReference type="AlphaFoldDB" id="A0A1C2I2W6"/>
<dbReference type="RefSeq" id="WP_010638828.1">
    <property type="nucleotide sequence ID" value="NZ_DAIAWO010000101.1"/>
</dbReference>
<protein>
    <recommendedName>
        <fullName evidence="3 7">UTP--glucose-1-phosphate uridylyltransferase</fullName>
        <ecNumber evidence="2 7">2.7.7.9</ecNumber>
    </recommendedName>
    <alternativeName>
        <fullName evidence="7">UDP-glucose pyrophosphorylase</fullName>
    </alternativeName>
</protein>
<evidence type="ECO:0000256" key="5">
    <source>
        <dbReference type="ARBA" id="ARBA00022695"/>
    </source>
</evidence>
<dbReference type="PANTHER" id="PTHR43197">
    <property type="entry name" value="UTP--GLUCOSE-1-PHOSPHATE URIDYLYLTRANSFERASE"/>
    <property type="match status" value="1"/>
</dbReference>
<feature type="domain" description="Nucleotidyl transferase" evidence="8">
    <location>
        <begin position="21"/>
        <end position="274"/>
    </location>
</feature>
<evidence type="ECO:0000313" key="10">
    <source>
        <dbReference type="Proteomes" id="UP000094893"/>
    </source>
</evidence>
<organism evidence="9 10">
    <name type="scientific">Acidithiobacillus thiooxidans</name>
    <name type="common">Thiobacillus thiooxidans</name>
    <dbReference type="NCBI Taxonomy" id="930"/>
    <lineage>
        <taxon>Bacteria</taxon>
        <taxon>Pseudomonadati</taxon>
        <taxon>Pseudomonadota</taxon>
        <taxon>Acidithiobacillia</taxon>
        <taxon>Acidithiobacillales</taxon>
        <taxon>Acidithiobacillaceae</taxon>
        <taxon>Acidithiobacillus</taxon>
    </lineage>
</organism>
<sequence>MQKHAPDVAKKSVRTAVFPVAGMGTRFLPATKATPKEMMPVVDKPLIQYAVEEALAAGCDRLVFITGRGKRAIADHFDVAYELETELEKRGKTALLKEIQNIVPRGVTTTFIRQPRALGLGHAVLMARDVVGDNPFAVLLADDLILSEKPVLLQMKEQYSRYQTAILAIQQVLREECSRYGIIASLGQEEQIVRIGGIVEKPAPESAPSNLGVVGRYVLPARIFDLLEELPSGAGGEIQLTDAIARLALERQVLGYEFEGQRFDCGDKFGYLQAIVEFALMHPEFGKEFKAYLDKRMLQAGKKSRSVAKVTCAG</sequence>
<dbReference type="EC" id="2.7.7.9" evidence="2 7"/>
<evidence type="ECO:0000256" key="4">
    <source>
        <dbReference type="ARBA" id="ARBA00022679"/>
    </source>
</evidence>
<comment type="similarity">
    <text evidence="1 7">Belongs to the UDPGP type 2 family.</text>
</comment>
<gene>
    <name evidence="9" type="ORF">A6P07_15070</name>
</gene>
<dbReference type="STRING" id="930.GCA_002079865_01922"/>
<reference evidence="9 10" key="1">
    <citation type="journal article" date="2016" name="Int. J. Mol. Sci.">
        <title>Comparative genomics of the extreme acidophile Acidithiobacillus thiooxidans reveals intraspecific divergence and niche adaptation.</title>
        <authorList>
            <person name="Zhang X."/>
            <person name="Feng X."/>
            <person name="Tao J."/>
            <person name="Ma L."/>
            <person name="Xiao Y."/>
            <person name="Liang Y."/>
            <person name="Liu X."/>
            <person name="Yin H."/>
        </authorList>
    </citation>
    <scope>NUCLEOTIDE SEQUENCE [LARGE SCALE GENOMIC DNA]</scope>
    <source>
        <strain evidence="9 10">A02</strain>
    </source>
</reference>
<evidence type="ECO:0000256" key="6">
    <source>
        <dbReference type="ARBA" id="ARBA00048128"/>
    </source>
</evidence>
<keyword evidence="5 7" id="KW-0548">Nucleotidyltransferase</keyword>
<keyword evidence="4 7" id="KW-0808">Transferase</keyword>
<dbReference type="PANTHER" id="PTHR43197:SF1">
    <property type="entry name" value="UTP--GLUCOSE-1-PHOSPHATE URIDYLYLTRANSFERASE"/>
    <property type="match status" value="1"/>
</dbReference>
<dbReference type="GO" id="GO:0006011">
    <property type="term" value="P:UDP-alpha-D-glucose metabolic process"/>
    <property type="evidence" value="ECO:0007669"/>
    <property type="project" value="InterPro"/>
</dbReference>
<dbReference type="CDD" id="cd02541">
    <property type="entry name" value="UGPase_prokaryotic"/>
    <property type="match status" value="1"/>
</dbReference>
<comment type="caution">
    <text evidence="9">The sequence shown here is derived from an EMBL/GenBank/DDBJ whole genome shotgun (WGS) entry which is preliminary data.</text>
</comment>
<comment type="catalytic activity">
    <reaction evidence="6 7">
        <text>alpha-D-glucose 1-phosphate + UTP + H(+) = UDP-alpha-D-glucose + diphosphate</text>
        <dbReference type="Rhea" id="RHEA:19889"/>
        <dbReference type="ChEBI" id="CHEBI:15378"/>
        <dbReference type="ChEBI" id="CHEBI:33019"/>
        <dbReference type="ChEBI" id="CHEBI:46398"/>
        <dbReference type="ChEBI" id="CHEBI:58601"/>
        <dbReference type="ChEBI" id="CHEBI:58885"/>
        <dbReference type="EC" id="2.7.7.9"/>
    </reaction>
</comment>
<dbReference type="SUPFAM" id="SSF53448">
    <property type="entry name" value="Nucleotide-diphospho-sugar transferases"/>
    <property type="match status" value="1"/>
</dbReference>
<evidence type="ECO:0000256" key="2">
    <source>
        <dbReference type="ARBA" id="ARBA00012415"/>
    </source>
</evidence>
<evidence type="ECO:0000259" key="8">
    <source>
        <dbReference type="Pfam" id="PF00483"/>
    </source>
</evidence>
<dbReference type="Gene3D" id="3.90.550.10">
    <property type="entry name" value="Spore Coat Polysaccharide Biosynthesis Protein SpsA, Chain A"/>
    <property type="match status" value="1"/>
</dbReference>
<dbReference type="InterPro" id="IPR005771">
    <property type="entry name" value="GalU_uridylyltTrfase_bac/arc"/>
</dbReference>
<dbReference type="eggNOG" id="COG1210">
    <property type="taxonomic scope" value="Bacteria"/>
</dbReference>
<accession>A0A1C2I2W6</accession>
<evidence type="ECO:0000256" key="1">
    <source>
        <dbReference type="ARBA" id="ARBA00006890"/>
    </source>
</evidence>